<name>A0A8J6UAH4_9FLAO</name>
<evidence type="ECO:0000256" key="1">
    <source>
        <dbReference type="SAM" id="SignalP"/>
    </source>
</evidence>
<dbReference type="AlphaFoldDB" id="A0A8J6UAH4"/>
<proteinExistence type="predicted"/>
<dbReference type="RefSeq" id="WP_188214879.1">
    <property type="nucleotide sequence ID" value="NZ_BAABGH010000004.1"/>
</dbReference>
<protein>
    <recommendedName>
        <fullName evidence="4">Outer membrane protein beta-barrel domain-containing protein</fullName>
    </recommendedName>
</protein>
<dbReference type="InterPro" id="IPR011250">
    <property type="entry name" value="OMP/PagP_B-barrel"/>
</dbReference>
<comment type="caution">
    <text evidence="2">The sequence shown here is derived from an EMBL/GenBank/DDBJ whole genome shotgun (WGS) entry which is preliminary data.</text>
</comment>
<reference evidence="2" key="2">
    <citation type="submission" date="2020-09" db="EMBL/GenBank/DDBJ databases">
        <authorList>
            <person name="Wu Z."/>
        </authorList>
    </citation>
    <scope>NUCLEOTIDE SEQUENCE</scope>
    <source>
        <strain evidence="2">SC17</strain>
    </source>
</reference>
<reference evidence="2" key="1">
    <citation type="journal article" date="2013" name="Int. J. Syst. Evol. Microbiol.">
        <title>Aestuariibaculum suncheonense gen. nov., sp. nov., a marine bacterium of the family Flavobacteriaceae isolated from a tidal flat and emended descriptions of the genera Gaetbulibacter and Tamlana.</title>
        <authorList>
            <person name="Jeong S.H."/>
            <person name="Park M.S."/>
            <person name="Jin H.M."/>
            <person name="Lee K."/>
            <person name="Park W."/>
            <person name="Jeon C.O."/>
        </authorList>
    </citation>
    <scope>NUCLEOTIDE SEQUENCE</scope>
    <source>
        <strain evidence="2">SC17</strain>
    </source>
</reference>
<sequence>MTSKWPFIAILFLICYSHQLNAQEGFRFEANVGIPLADSADFYSFALQGNIYYSWQVSDKVYVGPTVGVMYLFEDGTASSFDSLPAIYIPIAASGRVKLNTAWAAGFDLGYAIDGNLGNYFGSGLEDDNVGGIYLRPVVGYYFKEKLALTASYVHINQKNYNAASLSIGVNFWF</sequence>
<keyword evidence="1" id="KW-0732">Signal</keyword>
<dbReference type="SUPFAM" id="SSF56925">
    <property type="entry name" value="OMPA-like"/>
    <property type="match status" value="1"/>
</dbReference>
<evidence type="ECO:0000313" key="3">
    <source>
        <dbReference type="Proteomes" id="UP000602057"/>
    </source>
</evidence>
<organism evidence="2 3">
    <name type="scientific">Aestuariibaculum suncheonense</name>
    <dbReference type="NCBI Taxonomy" id="1028745"/>
    <lineage>
        <taxon>Bacteria</taxon>
        <taxon>Pseudomonadati</taxon>
        <taxon>Bacteroidota</taxon>
        <taxon>Flavobacteriia</taxon>
        <taxon>Flavobacteriales</taxon>
        <taxon>Flavobacteriaceae</taxon>
    </lineage>
</organism>
<keyword evidence="3" id="KW-1185">Reference proteome</keyword>
<dbReference type="Proteomes" id="UP000602057">
    <property type="component" value="Unassembled WGS sequence"/>
</dbReference>
<feature type="chain" id="PRO_5035311070" description="Outer membrane protein beta-barrel domain-containing protein" evidence="1">
    <location>
        <begin position="23"/>
        <end position="174"/>
    </location>
</feature>
<dbReference type="EMBL" id="JACVXC010000001">
    <property type="protein sequence ID" value="MBD0834407.1"/>
    <property type="molecule type" value="Genomic_DNA"/>
</dbReference>
<gene>
    <name evidence="2" type="ORF">ICJ84_03040</name>
</gene>
<accession>A0A8J6UAH4</accession>
<evidence type="ECO:0008006" key="4">
    <source>
        <dbReference type="Google" id="ProtNLM"/>
    </source>
</evidence>
<feature type="signal peptide" evidence="1">
    <location>
        <begin position="1"/>
        <end position="22"/>
    </location>
</feature>
<evidence type="ECO:0000313" key="2">
    <source>
        <dbReference type="EMBL" id="MBD0834407.1"/>
    </source>
</evidence>